<proteinExistence type="predicted"/>
<reference evidence="2" key="1">
    <citation type="submission" date="2023-06" db="EMBL/GenBank/DDBJ databases">
        <title>Male Hemibagrus guttatus genome.</title>
        <authorList>
            <person name="Bian C."/>
        </authorList>
    </citation>
    <scope>NUCLEOTIDE SEQUENCE</scope>
    <source>
        <strain evidence="2">Male_cb2023</strain>
        <tissue evidence="2">Muscle</tissue>
    </source>
</reference>
<sequence>MNPVKRPGTAHSFVTEFEGSGQINPNPGTGKDSDLLFDIYLSPEKLRNLSGSDDLQQVTSLEMCVDTQQTILGDIGAHLPNLVQLKMNNSLMLSVRDLGITLSHLQVLSLVRCGLADLDGLPSLSSLKELYVAYNNVSDLSQVCMLEQLELVDLEGNDVDDLVQVQYLGLCGKLKTLTLEGNPICTCPHPGAPQASEYNYRCAVRKLIPQLQILDDVPAEDEEPRYSSAMMEDWVLLKESIRDTSAITDGVSDCLDLMELGGASVCDLLRPRSAQHPGTSVGYSSPLSRPGTARPLSSSISSRPSSADSVADIPNFEASDLTHGVGRVLFCGNPLHAIRARRQKIKLQGQSSHSTPCTQLGSYIPEHTYDVEETSSQDYTDVFAELRAWRKEHNKRLLAIERNRQPQVMKIMHGDDNDDDDDDNDDDDDDDDDDDENKDSSNEYDEGAHSLSLISDREEEEKTQEGPKTDHRDMQSPDSSFQSPSPEMSRLSSLSDHTMAPSPPPRATPPSTGKRIAEFRARRLKISNMGDGMEKLSTETIISDITASRDKNHKILSPGALQMQPAPPQIPYKPHRPGSCPGITPQKECCSGTSPSSSEYKPIICSVMPERPTHTRPHTARAALQRPSVLPGKTSGHLD</sequence>
<feature type="compositionally biased region" description="Polar residues" evidence="1">
    <location>
        <begin position="276"/>
        <end position="287"/>
    </location>
</feature>
<feature type="region of interest" description="Disordered" evidence="1">
    <location>
        <begin position="559"/>
        <end position="580"/>
    </location>
</feature>
<dbReference type="Proteomes" id="UP001274896">
    <property type="component" value="Unassembled WGS sequence"/>
</dbReference>
<evidence type="ECO:0000313" key="3">
    <source>
        <dbReference type="Proteomes" id="UP001274896"/>
    </source>
</evidence>
<dbReference type="SUPFAM" id="SSF52058">
    <property type="entry name" value="L domain-like"/>
    <property type="match status" value="1"/>
</dbReference>
<organism evidence="2 3">
    <name type="scientific">Hemibagrus guttatus</name>
    <dbReference type="NCBI Taxonomy" id="175788"/>
    <lineage>
        <taxon>Eukaryota</taxon>
        <taxon>Metazoa</taxon>
        <taxon>Chordata</taxon>
        <taxon>Craniata</taxon>
        <taxon>Vertebrata</taxon>
        <taxon>Euteleostomi</taxon>
        <taxon>Actinopterygii</taxon>
        <taxon>Neopterygii</taxon>
        <taxon>Teleostei</taxon>
        <taxon>Ostariophysi</taxon>
        <taxon>Siluriformes</taxon>
        <taxon>Bagridae</taxon>
        <taxon>Hemibagrus</taxon>
    </lineage>
</organism>
<dbReference type="PANTHER" id="PTHR22708">
    <property type="entry name" value="LEUCINE-RICH REPEAT-CONTAINING PROTEIN 56"/>
    <property type="match status" value="1"/>
</dbReference>
<feature type="region of interest" description="Disordered" evidence="1">
    <location>
        <begin position="609"/>
        <end position="639"/>
    </location>
</feature>
<evidence type="ECO:0000256" key="1">
    <source>
        <dbReference type="SAM" id="MobiDB-lite"/>
    </source>
</evidence>
<name>A0AAE0QP12_9TELE</name>
<feature type="compositionally biased region" description="Low complexity" evidence="1">
    <location>
        <begin position="297"/>
        <end position="309"/>
    </location>
</feature>
<comment type="caution">
    <text evidence="2">The sequence shown here is derived from an EMBL/GenBank/DDBJ whole genome shotgun (WGS) entry which is preliminary data.</text>
</comment>
<dbReference type="InterPro" id="IPR032675">
    <property type="entry name" value="LRR_dom_sf"/>
</dbReference>
<accession>A0AAE0QP12</accession>
<evidence type="ECO:0000313" key="2">
    <source>
        <dbReference type="EMBL" id="KAK3526610.1"/>
    </source>
</evidence>
<feature type="compositionally biased region" description="Basic and acidic residues" evidence="1">
    <location>
        <begin position="463"/>
        <end position="475"/>
    </location>
</feature>
<dbReference type="PANTHER" id="PTHR22708:SF0">
    <property type="entry name" value="LEUCINE-RICH REPEAT-CONTAINING PROTEIN 56"/>
    <property type="match status" value="1"/>
</dbReference>
<feature type="region of interest" description="Disordered" evidence="1">
    <location>
        <begin position="276"/>
        <end position="309"/>
    </location>
</feature>
<dbReference type="EMBL" id="JAUCMX010000013">
    <property type="protein sequence ID" value="KAK3526610.1"/>
    <property type="molecule type" value="Genomic_DNA"/>
</dbReference>
<gene>
    <name evidence="2" type="ORF">QTP70_030751</name>
</gene>
<dbReference type="Gene3D" id="3.80.10.10">
    <property type="entry name" value="Ribonuclease Inhibitor"/>
    <property type="match status" value="1"/>
</dbReference>
<dbReference type="InterPro" id="IPR040091">
    <property type="entry name" value="LRRC56"/>
</dbReference>
<feature type="compositionally biased region" description="Acidic residues" evidence="1">
    <location>
        <begin position="416"/>
        <end position="445"/>
    </location>
</feature>
<dbReference type="AlphaFoldDB" id="A0AAE0QP12"/>
<feature type="region of interest" description="Disordered" evidence="1">
    <location>
        <begin position="400"/>
        <end position="526"/>
    </location>
</feature>
<keyword evidence="3" id="KW-1185">Reference proteome</keyword>
<evidence type="ECO:0008006" key="4">
    <source>
        <dbReference type="Google" id="ProtNLM"/>
    </source>
</evidence>
<feature type="compositionally biased region" description="Low complexity" evidence="1">
    <location>
        <begin position="476"/>
        <end position="486"/>
    </location>
</feature>
<protein>
    <recommendedName>
        <fullName evidence="4">Leucine-rich repeat-containing protein 56</fullName>
    </recommendedName>
</protein>